<dbReference type="OrthoDB" id="516973at2"/>
<accession>A0A1H4ZW58</accession>
<reference evidence="3 4" key="1">
    <citation type="submission" date="2016-10" db="EMBL/GenBank/DDBJ databases">
        <authorList>
            <person name="de Groot N.N."/>
        </authorList>
    </citation>
    <scope>NUCLEOTIDE SEQUENCE [LARGE SCALE GENOMIC DNA]</scope>
    <source>
        <strain evidence="3 4">GAS522</strain>
    </source>
</reference>
<feature type="region of interest" description="Disordered" evidence="1">
    <location>
        <begin position="953"/>
        <end position="976"/>
    </location>
</feature>
<feature type="compositionally biased region" description="Basic and acidic residues" evidence="1">
    <location>
        <begin position="966"/>
        <end position="976"/>
    </location>
</feature>
<evidence type="ECO:0000313" key="4">
    <source>
        <dbReference type="Proteomes" id="UP000183208"/>
    </source>
</evidence>
<proteinExistence type="predicted"/>
<keyword evidence="2" id="KW-1133">Transmembrane helix</keyword>
<feature type="compositionally biased region" description="Basic and acidic residues" evidence="1">
    <location>
        <begin position="1262"/>
        <end position="1271"/>
    </location>
</feature>
<dbReference type="PROSITE" id="PS51318">
    <property type="entry name" value="TAT"/>
    <property type="match status" value="1"/>
</dbReference>
<feature type="transmembrane region" description="Helical" evidence="2">
    <location>
        <begin position="2511"/>
        <end position="2534"/>
    </location>
</feature>
<keyword evidence="2" id="KW-0812">Transmembrane</keyword>
<feature type="compositionally biased region" description="Polar residues" evidence="1">
    <location>
        <begin position="486"/>
        <end position="499"/>
    </location>
</feature>
<dbReference type="InterPro" id="IPR006311">
    <property type="entry name" value="TAT_signal"/>
</dbReference>
<sequence length="2641" mass="288486">MNKVTRREFLEGTSATVLASTSAYAQEPPAGPYFERDGTRYKLRWRNSDIFHLDPAVVMPGEIQARQTAKKLMIVGTTGPEVRSVEFVIVQSGGEWKVDATWRFANLPEITATVAVPTSPCPITFESKLDSRQLAALVKHLSGGRIVCARSAVLQFEVGSQRTELIAGSGQEFSAFEKKLSGQQLLLAPLPKSTSVQLIHDKPSVLIDVAKDKHLQLQLRAARHAKASFGPGRDALEAFVELLLHSPRCETTRIPCQSISRVLVSGDQNWTVTPTDDIWRLNTPKTSFEARVAPDGTQQPCARPIEITTRDGKLKHFCVHTRLVSTSLALENVDRTRFDLGEVPLQLANTPPPVAKTPPFVRPTPVFAYAAPDSPLRIPLPDCAKLRLWRGLDLFCLTFQFHNIDLSLGKKIQLIPLSCGDIDPESKPDEAVLLAEFPPQHIMERTFLRQDRPPPDAGEEISPAQLRKLQRLEAGGIKPYDPKCNLSGTSEPNPDTDSQCLRKKIQGEKIAAESRDFLGDPPPTNPPDPKDIFFPFASFAKAWDAQYGDTLGLWIGPAGLFSVTARRTARLYVEELRSKRLNDLIAKTDPQKFEKKDFEDAAEILVRPDFPMNRAEVSDWIKKDWKSPPGPVPPVPRDHLKALWQEATTRSDDFRVFQKFDPNQDKAASHNWLLFPDWPFTDKELKSIYQKAGFTLSEAPDTQREKKMQEALIGRLAEFKTAQSDTLRDGQTIDKVPEGFRRPVEAWISAPSRLAFVMNNGPIGLTVTELTAWESFELRVVQRARRLYSKPKELIEESSPAKILADQGIKTWDKTGAERVSEIVGTMQKPGDFDTALEIPTGLILSPAQDALWITPKKLPPRMGGSATPPTPVWQALLLERQKKSSLRAVWSQHFDAFARDTFSNAPKDGDLELLEKWKAPNGTHYRTAMSPQDQAELVALTSMYGLPVIASKDKEVSSQTEPPSEDGKKYITDADPDPKSPYAIYMPVPLQVRRLALGATGAMLDLDTTFPLVTSARTKNKSDPGYFKSFSLQRWRSLISDGSDVITTVVRRGYLFPLGHKASLIKVTEPRLRPIDPDKPSLGYSVEQATRIYIEVTRASHQYPAVAQSFEARDFQPRDITLLTLRTPDLVDSSDDKPLNDPMPLAGTPEDTAENRLKKLNEIVEMPAKAAPHGRIRGWVDRRDPQENPSPGPLVGQLAGIVFWPRTEVGTRGTVRFRMRIDGQPTPVSMPLIFADHRAASDPATMKALAKYYRGEEVAYQEKKKKEQQQKPESNGQQKPDDPEKNKTWDSDKPKEWNKVQHNGALRTYADEQNKGQCTFVTDWQLLEAVKGDSEFAFNSELVAAEQPPFYPRMAGAQVRPQQIQGLTGSTAPVLQVAYERNYVTNGFNPPESCGIADPETFLRVTNDPPPKLDMGAHGDQGGAVARPAKFICGLNRRFGIAGPPLPDFKDCSIVPDKKTVQAVEPVQPQAPGAPAASAAATAQFVSAQVLPPPASTCSPIAAPRKYDNKELAIGHFGDDAKLFGLIRLSDFIAAITGELGAHIPQLEEITSFTGEALANLAAQLKQPIDALIAQLKENAGDVLFPDFSCALQNFQLGLQSLASIDKSDMAAQINAATPIWASGQRVVRELETIARTPISQFADRLRYYLISSQADIAKRFLEFAPWNEIQKQLAELVAKAAANLPGALVTILDARATASDLQKLSDNLKTAVADPAVWRSPKPLDEIARRVSPLPNGIIGLREGPLYELAESLTTLAQQNLGNAFDAARLSEALKWAAGAIDKAYAVQKQINDLIGLTNAACDQGIESLRKLPTAFVDTSVPNASVKIRRLIVAINDIKGRLPANPGDLAGVVQQMKDYLDEWVALLQAGAGRLDSAIAKTTTLARRATGSLPTNLLPLMCRRFDIASIQMLAALNKERQDLLNIWLDFAAFLPTLHSPPVLPPRAPALLPIWQDVQTQMIQFLRSAMTDTEAAALRDVTTAGAAPWKDATDEIDKLIAALPFPEMKAILNGALQARSKAADTLGTVQKELDRQLTVIASGQSPDLAAIQKLAKEGVAITVGGVVTTVKDAAAEVVSKAEADLLDKLARPAMAYLLTKFKPNLDEAAENVLKQISTVYDAILSQRNQAYRNVRERLGSEQNPSTGVFKLIAKLFGPPTSVEDACTESWDKFLLLVPNNAGGACPDETNDALKTEADDIRDNKRTADDLKYVLDLWQEGKSAPQRILKHIEYFARVGVRSSITKVLDVEDLRQKIAAALADALPTTKTLKSSLSLPLKETSVGIGTFRPTGSEPKLTLNGKATINLLDPTSPTTEVGGHVTQFELDILSIMTFSFRQGVTYAKGPNDGQAKITAPLGAEDIKFGDKLSFLADLSKSLTFGGDGDGNGPYTIVHINNPSIEAGYRIAIPVITLGATFTNINFAGAIVLPFTSGSARVRAALGSLDNPFMISVGIYGGSGFMAIEASPQGIEAFEASFQFGGIASIGYGPLQGTAYVTTGAYVRKDELGCTFAALFSAGFTAHIACFGISAAFTLRLYKRAGDSSVSGEAALTFTFSIGRYIKISYTIRVARSMQAGFGGGGKEAAFLQGSGVQVAALGNFTPSCFPEPQAAILVTTSLSPEETWSAFEAQFDPAFLPEAVK</sequence>
<organism evidence="3 4">
    <name type="scientific">Bradyrhizobium lablabi</name>
    <dbReference type="NCBI Taxonomy" id="722472"/>
    <lineage>
        <taxon>Bacteria</taxon>
        <taxon>Pseudomonadati</taxon>
        <taxon>Pseudomonadota</taxon>
        <taxon>Alphaproteobacteria</taxon>
        <taxon>Hyphomicrobiales</taxon>
        <taxon>Nitrobacteraceae</taxon>
        <taxon>Bradyrhizobium</taxon>
    </lineage>
</organism>
<dbReference type="Proteomes" id="UP000183208">
    <property type="component" value="Unassembled WGS sequence"/>
</dbReference>
<feature type="region of interest" description="Disordered" evidence="1">
    <location>
        <begin position="1132"/>
        <end position="1151"/>
    </location>
</feature>
<feature type="region of interest" description="Disordered" evidence="1">
    <location>
        <begin position="478"/>
        <end position="499"/>
    </location>
</feature>
<evidence type="ECO:0000256" key="2">
    <source>
        <dbReference type="SAM" id="Phobius"/>
    </source>
</evidence>
<dbReference type="EMBL" id="FNTI01000001">
    <property type="protein sequence ID" value="SED34313.1"/>
    <property type="molecule type" value="Genomic_DNA"/>
</dbReference>
<name>A0A1H4ZW58_9BRAD</name>
<evidence type="ECO:0000256" key="1">
    <source>
        <dbReference type="SAM" id="MobiDB-lite"/>
    </source>
</evidence>
<protein>
    <submittedName>
        <fullName evidence="3">Uncharacterized protein</fullName>
    </submittedName>
</protein>
<gene>
    <name evidence="3" type="ORF">SAMN05444171_3854</name>
</gene>
<feature type="region of interest" description="Disordered" evidence="1">
    <location>
        <begin position="1262"/>
        <end position="1300"/>
    </location>
</feature>
<feature type="compositionally biased region" description="Basic and acidic residues" evidence="1">
    <location>
        <begin position="1280"/>
        <end position="1300"/>
    </location>
</feature>
<dbReference type="RefSeq" id="WP_074822037.1">
    <property type="nucleotide sequence ID" value="NZ_FNTI01000001.1"/>
</dbReference>
<evidence type="ECO:0000313" key="3">
    <source>
        <dbReference type="EMBL" id="SED34313.1"/>
    </source>
</evidence>
<keyword evidence="2" id="KW-0472">Membrane</keyword>